<protein>
    <submittedName>
        <fullName evidence="1">Uncharacterized protein</fullName>
    </submittedName>
</protein>
<dbReference type="KEGG" id="gog:C1280_02030"/>
<dbReference type="Proteomes" id="UP000245802">
    <property type="component" value="Chromosome"/>
</dbReference>
<organism evidence="1 2">
    <name type="scientific">Gemmata obscuriglobus</name>
    <dbReference type="NCBI Taxonomy" id="114"/>
    <lineage>
        <taxon>Bacteria</taxon>
        <taxon>Pseudomonadati</taxon>
        <taxon>Planctomycetota</taxon>
        <taxon>Planctomycetia</taxon>
        <taxon>Gemmatales</taxon>
        <taxon>Gemmataceae</taxon>
        <taxon>Gemmata</taxon>
    </lineage>
</organism>
<name>A0A2Z3GWG0_9BACT</name>
<evidence type="ECO:0000313" key="2">
    <source>
        <dbReference type="Proteomes" id="UP000245802"/>
    </source>
</evidence>
<dbReference type="RefSeq" id="WP_010042898.1">
    <property type="nucleotide sequence ID" value="NZ_CP025958.1"/>
</dbReference>
<dbReference type="EMBL" id="CP025958">
    <property type="protein sequence ID" value="AWM35907.1"/>
    <property type="molecule type" value="Genomic_DNA"/>
</dbReference>
<evidence type="ECO:0000313" key="1">
    <source>
        <dbReference type="EMBL" id="AWM35907.1"/>
    </source>
</evidence>
<dbReference type="OrthoDB" id="7624726at2"/>
<dbReference type="AlphaFoldDB" id="A0A2Z3GWG0"/>
<keyword evidence="2" id="KW-1185">Reference proteome</keyword>
<accession>A0A2Z3GWG0</accession>
<proteinExistence type="predicted"/>
<gene>
    <name evidence="1" type="ORF">C1280_02030</name>
</gene>
<reference evidence="1 2" key="1">
    <citation type="submission" date="2018-01" db="EMBL/GenBank/DDBJ databases">
        <title>G. obscuriglobus.</title>
        <authorList>
            <person name="Franke J."/>
            <person name="Blomberg W."/>
            <person name="Selmecki A."/>
        </authorList>
    </citation>
    <scope>NUCLEOTIDE SEQUENCE [LARGE SCALE GENOMIC DNA]</scope>
    <source>
        <strain evidence="1 2">DSM 5831</strain>
    </source>
</reference>
<sequence length="111" mass="12294">MHDTDPLLITDGYTAVRTVPAVPGLHPELTISYRPALAKERHVFRQKMASPDAAVHEAAEADLIRRQLVSINGREYRDPDKVARLVPAVRAWAANLILGYEPADEAKDAKN</sequence>